<name>A0A5J4T2B9_9ZZZZ</name>
<dbReference type="InterPro" id="IPR039448">
    <property type="entry name" value="Beta_helix"/>
</dbReference>
<organism evidence="2">
    <name type="scientific">termite gut metagenome</name>
    <dbReference type="NCBI Taxonomy" id="433724"/>
    <lineage>
        <taxon>unclassified sequences</taxon>
        <taxon>metagenomes</taxon>
        <taxon>organismal metagenomes</taxon>
    </lineage>
</organism>
<proteinExistence type="predicted"/>
<dbReference type="PANTHER" id="PTHR11319">
    <property type="entry name" value="G PROTEIN-COUPLED RECEPTOR-RELATED"/>
    <property type="match status" value="1"/>
</dbReference>
<accession>A0A5J4T2B9</accession>
<comment type="caution">
    <text evidence="2">The sequence shown here is derived from an EMBL/GenBank/DDBJ whole genome shotgun (WGS) entry which is preliminary data.</text>
</comment>
<reference evidence="2" key="1">
    <citation type="submission" date="2019-03" db="EMBL/GenBank/DDBJ databases">
        <title>Single cell metagenomics reveals metabolic interactions within the superorganism composed of flagellate Streblomastix strix and complex community of Bacteroidetes bacteria on its surface.</title>
        <authorList>
            <person name="Treitli S.C."/>
            <person name="Kolisko M."/>
            <person name="Husnik F."/>
            <person name="Keeling P."/>
            <person name="Hampl V."/>
        </authorList>
    </citation>
    <scope>NUCLEOTIDE SEQUENCE</scope>
    <source>
        <strain evidence="2">STM</strain>
    </source>
</reference>
<dbReference type="AlphaFoldDB" id="A0A5J4T2B9"/>
<dbReference type="PANTHER" id="PTHR11319:SF35">
    <property type="entry name" value="OUTER MEMBRANE PROTEIN PMPC-RELATED"/>
    <property type="match status" value="1"/>
</dbReference>
<evidence type="ECO:0000259" key="1">
    <source>
        <dbReference type="Pfam" id="PF13229"/>
    </source>
</evidence>
<gene>
    <name evidence="2" type="ORF">EZS27_000916</name>
</gene>
<sequence length="487" mass="51812">MKKYALNLATCFMLLCFVSNLSATDIYLSAKGNDSKSGLTSKDAVATLSKAVKLVTGNGYVIKVSGFIDISKEVSGANGVLSNRVISLEGENKETSGFDGGGITRIINFEGAFDKTNTATLKNLTFRNGLSREGGAVRVVNSEKFRFENCLFTGNSTTGTGTLHLHNVGKVDVINCEFRNNNAKSGGAIYENNGAKVNVESCLIENNDNSAVAGSSGGAIYITNPNGFTINKCIIKNNKVAGNGGAIAIANSSYPDKTVSITNTLIAYNKSENSSGGGIYIIDAASERNIEFSLINSTIYANTAKVYGGAIFTDNAQNGSFVKLINNTIVENKSESGPGFAPGLSFRSSGDRFIKKYIYNCIIENNICTDGRTGALADIASDKFNTRDEEDFILRNSYFGSLNGNTFGNKPEYNNTLNYGVTKAADLAPSSENYINSQNSIPLNSNSEGLKKGNAQYLKELNITTDQLGNPRTFVGNTCAVGAVEIP</sequence>
<protein>
    <recommendedName>
        <fullName evidence="1">Right handed beta helix domain-containing protein</fullName>
    </recommendedName>
</protein>
<dbReference type="InterPro" id="IPR012334">
    <property type="entry name" value="Pectin_lyas_fold"/>
</dbReference>
<dbReference type="InterPro" id="IPR011050">
    <property type="entry name" value="Pectin_lyase_fold/virulence"/>
</dbReference>
<dbReference type="Pfam" id="PF13229">
    <property type="entry name" value="Beta_helix"/>
    <property type="match status" value="1"/>
</dbReference>
<dbReference type="SMART" id="SM00710">
    <property type="entry name" value="PbH1"/>
    <property type="match status" value="7"/>
</dbReference>
<dbReference type="Gene3D" id="2.160.20.10">
    <property type="entry name" value="Single-stranded right-handed beta-helix, Pectin lyase-like"/>
    <property type="match status" value="1"/>
</dbReference>
<feature type="domain" description="Right handed beta helix" evidence="1">
    <location>
        <begin position="115"/>
        <end position="286"/>
    </location>
</feature>
<dbReference type="InterPro" id="IPR006626">
    <property type="entry name" value="PbH1"/>
</dbReference>
<dbReference type="SUPFAM" id="SSF51126">
    <property type="entry name" value="Pectin lyase-like"/>
    <property type="match status" value="1"/>
</dbReference>
<evidence type="ECO:0000313" key="2">
    <source>
        <dbReference type="EMBL" id="KAA6351791.1"/>
    </source>
</evidence>
<dbReference type="EMBL" id="SNRY01000009">
    <property type="protein sequence ID" value="KAA6351791.1"/>
    <property type="molecule type" value="Genomic_DNA"/>
</dbReference>